<evidence type="ECO:0000313" key="29">
    <source>
        <dbReference type="EnsemblPlants" id="Zm00001eb431770_P001"/>
    </source>
</evidence>
<dbReference type="GO" id="GO:0000139">
    <property type="term" value="C:Golgi membrane"/>
    <property type="evidence" value="ECO:0007669"/>
    <property type="project" value="UniProtKB-SubCell"/>
</dbReference>
<evidence type="ECO:0000256" key="3">
    <source>
        <dbReference type="ARBA" id="ARBA00004323"/>
    </source>
</evidence>
<keyword evidence="20" id="KW-0325">Glycoprotein</keyword>
<dbReference type="PANTHER" id="PTHR43078">
    <property type="entry name" value="UDP-GLUCURONIC ACID DECARBOXYLASE-RELATED"/>
    <property type="match status" value="1"/>
</dbReference>
<organism evidence="29 30">
    <name type="scientific">Zea mays</name>
    <name type="common">Maize</name>
    <dbReference type="NCBI Taxonomy" id="4577"/>
    <lineage>
        <taxon>Eukaryota</taxon>
        <taxon>Viridiplantae</taxon>
        <taxon>Streptophyta</taxon>
        <taxon>Embryophyta</taxon>
        <taxon>Tracheophyta</taxon>
        <taxon>Spermatophyta</taxon>
        <taxon>Magnoliopsida</taxon>
        <taxon>Liliopsida</taxon>
        <taxon>Poales</taxon>
        <taxon>Poaceae</taxon>
        <taxon>PACMAD clade</taxon>
        <taxon>Panicoideae</taxon>
        <taxon>Andropogonodae</taxon>
        <taxon>Andropogoneae</taxon>
        <taxon>Tripsacinae</taxon>
        <taxon>Zea</taxon>
    </lineage>
</organism>
<keyword evidence="15 27" id="KW-1133">Transmembrane helix</keyword>
<evidence type="ECO:0000256" key="20">
    <source>
        <dbReference type="ARBA" id="ARBA00023180"/>
    </source>
</evidence>
<sequence length="425" mass="46952">MIMPPSTRHAPPSPSLPPKRVSVLPPSVPSLASLSTRLTIHGARLGDSPSGTKTGSAALWCSARLGAPGGGLWDGDHDAWAQDDVHVTQGQDPEDMKQFIFVYYELGNFYQNHRSLVDNNNLSGPLPPELVDTLPPELVDTRSLLAILAGFAIGSGALVVPGVVWCLRWQSWSEGCRCSLPKVFIGLIVGAMFSYWFSAMTMKSVGSVALKMVEEVRRQFNTILGLMEGTGKPDYATYVKICTDASINEMIPRGALVMLTPSLLEPLWHRDSLWRSCWCPDFWSVDVTEPLLVEVDQICHLACPASPIFYKHNSVKTIKTNVIGTLNMLGLAKRVGARILLTSTSEVYGDPLEHPQIEAYWGNVNPIGVRSCYDEGKRVAEMLMFDYHRQHGIEIRIARIFNTYGPRMNIDDGRVVSNFIAQAVR</sequence>
<comment type="pathway">
    <text evidence="4">Nucleotide-sugar biosynthesis; UDP-alpha-D-xylose biosynthesis; UDP-alpha-D-xylose from UDP-alpha-D-glucuronate: step 1/1.</text>
</comment>
<dbReference type="InterPro" id="IPR004131">
    <property type="entry name" value="PPase-energised_H-pump"/>
</dbReference>
<keyword evidence="19 27" id="KW-0472">Membrane</keyword>
<dbReference type="GO" id="GO:0048040">
    <property type="term" value="F:UDP-glucuronate decarboxylase activity"/>
    <property type="evidence" value="ECO:0000318"/>
    <property type="project" value="GO_Central"/>
</dbReference>
<evidence type="ECO:0000256" key="5">
    <source>
        <dbReference type="ARBA" id="ARBA00007505"/>
    </source>
</evidence>
<evidence type="ECO:0000256" key="26">
    <source>
        <dbReference type="SAM" id="MobiDB-lite"/>
    </source>
</evidence>
<comment type="catalytic activity">
    <reaction evidence="25">
        <text>UDP-alpha-D-glucuronate + H(+) = UDP-alpha-D-xylose + CO2</text>
        <dbReference type="Rhea" id="RHEA:23916"/>
        <dbReference type="ChEBI" id="CHEBI:15378"/>
        <dbReference type="ChEBI" id="CHEBI:16526"/>
        <dbReference type="ChEBI" id="CHEBI:57632"/>
        <dbReference type="ChEBI" id="CHEBI:58052"/>
        <dbReference type="EC" id="4.1.1.35"/>
    </reaction>
    <physiologicalReaction direction="left-to-right" evidence="25">
        <dbReference type="Rhea" id="RHEA:23917"/>
    </physiologicalReaction>
</comment>
<evidence type="ECO:0000256" key="22">
    <source>
        <dbReference type="ARBA" id="ARBA00025005"/>
    </source>
</evidence>
<dbReference type="GO" id="GO:0004427">
    <property type="term" value="F:inorganic diphosphate phosphatase activity"/>
    <property type="evidence" value="ECO:0007669"/>
    <property type="project" value="InterPro"/>
</dbReference>
<evidence type="ECO:0000256" key="1">
    <source>
        <dbReference type="ARBA" id="ARBA00001911"/>
    </source>
</evidence>
<dbReference type="PANTHER" id="PTHR43078:SF7">
    <property type="entry name" value="UDP-GLUCURONATE DECARBOXYLASE"/>
    <property type="match status" value="1"/>
</dbReference>
<evidence type="ECO:0000256" key="25">
    <source>
        <dbReference type="ARBA" id="ARBA00049410"/>
    </source>
</evidence>
<evidence type="ECO:0000313" key="30">
    <source>
        <dbReference type="Proteomes" id="UP000007305"/>
    </source>
</evidence>
<reference evidence="29" key="3">
    <citation type="submission" date="2021-05" db="UniProtKB">
        <authorList>
            <consortium name="EnsemblPlants"/>
        </authorList>
    </citation>
    <scope>IDENTIFICATION</scope>
    <source>
        <strain evidence="29">cv. B73</strain>
    </source>
</reference>
<keyword evidence="14" id="KW-0735">Signal-anchor</keyword>
<evidence type="ECO:0000256" key="23">
    <source>
        <dbReference type="ARBA" id="ARBA00031585"/>
    </source>
</evidence>
<evidence type="ECO:0000256" key="7">
    <source>
        <dbReference type="ARBA" id="ARBA00013242"/>
    </source>
</evidence>
<dbReference type="GO" id="GO:0033320">
    <property type="term" value="P:UDP-D-xylose biosynthetic process"/>
    <property type="evidence" value="ECO:0007669"/>
    <property type="project" value="UniProtKB-UniPathway"/>
</dbReference>
<evidence type="ECO:0000256" key="21">
    <source>
        <dbReference type="ARBA" id="ARBA00023239"/>
    </source>
</evidence>
<comment type="cofactor">
    <cofactor evidence="1">
        <name>NAD(+)</name>
        <dbReference type="ChEBI" id="CHEBI:57540"/>
    </cofactor>
</comment>
<evidence type="ECO:0000256" key="13">
    <source>
        <dbReference type="ARBA" id="ARBA00022967"/>
    </source>
</evidence>
<keyword evidence="18" id="KW-0406">Ion transport</keyword>
<evidence type="ECO:0000256" key="17">
    <source>
        <dbReference type="ARBA" id="ARBA00023034"/>
    </source>
</evidence>
<keyword evidence="16" id="KW-0520">NAD</keyword>
<dbReference type="EC" id="4.1.1.35" evidence="6"/>
<dbReference type="GO" id="GO:0042732">
    <property type="term" value="P:D-xylose metabolic process"/>
    <property type="evidence" value="ECO:0000318"/>
    <property type="project" value="GO_Central"/>
</dbReference>
<dbReference type="UniPathway" id="UPA00796">
    <property type="reaction ID" value="UER00771"/>
</dbReference>
<evidence type="ECO:0000256" key="6">
    <source>
        <dbReference type="ARBA" id="ARBA00012290"/>
    </source>
</evidence>
<evidence type="ECO:0000256" key="11">
    <source>
        <dbReference type="ARBA" id="ARBA00022793"/>
    </source>
</evidence>
<evidence type="ECO:0000256" key="27">
    <source>
        <dbReference type="SAM" id="Phobius"/>
    </source>
</evidence>
<comment type="function">
    <text evidence="22">Catalyzes the NAD-dependent decarboxylation of UDP-glucuronic acid to UDP-xylose. Necessary for the biosynthesis of the core tetrasaccharide in glycosaminoglycan biosynthesis.</text>
</comment>
<evidence type="ECO:0000256" key="2">
    <source>
        <dbReference type="ARBA" id="ARBA00004127"/>
    </source>
</evidence>
<keyword evidence="13" id="KW-1278">Translocase</keyword>
<evidence type="ECO:0000256" key="9">
    <source>
        <dbReference type="ARBA" id="ARBA00022448"/>
    </source>
</evidence>
<protein>
    <recommendedName>
        <fullName evidence="8">UDP-glucuronic acid decarboxylase 1</fullName>
        <ecNumber evidence="6">4.1.1.35</ecNumber>
        <ecNumber evidence="7">7.1.3.1</ecNumber>
    </recommendedName>
    <alternativeName>
        <fullName evidence="23">UDP-glucuronate decarboxylase 1</fullName>
    </alternativeName>
</protein>
<reference evidence="29" key="2">
    <citation type="submission" date="2019-07" db="EMBL/GenBank/DDBJ databases">
        <authorList>
            <person name="Seetharam A."/>
            <person name="Woodhouse M."/>
            <person name="Cannon E."/>
        </authorList>
    </citation>
    <scope>NUCLEOTIDE SEQUENCE [LARGE SCALE GENOMIC DNA]</scope>
    <source>
        <strain evidence="29">cv. B73</strain>
    </source>
</reference>
<evidence type="ECO:0000256" key="12">
    <source>
        <dbReference type="ARBA" id="ARBA00022842"/>
    </source>
</evidence>
<keyword evidence="11" id="KW-0210">Decarboxylase</keyword>
<evidence type="ECO:0000256" key="15">
    <source>
        <dbReference type="ARBA" id="ARBA00022989"/>
    </source>
</evidence>
<dbReference type="Proteomes" id="UP000007305">
    <property type="component" value="Chromosome 10"/>
</dbReference>
<dbReference type="InterPro" id="IPR044516">
    <property type="entry name" value="UXS-like"/>
</dbReference>
<reference evidence="30" key="1">
    <citation type="journal article" date="2009" name="Science">
        <title>The B73 maize genome: complexity, diversity, and dynamics.</title>
        <authorList>
            <person name="Schnable P.S."/>
            <person name="Ware D."/>
            <person name="Fulton R.S."/>
            <person name="Stein J.C."/>
            <person name="Wei F."/>
            <person name="Pasternak S."/>
            <person name="Liang C."/>
            <person name="Zhang J."/>
            <person name="Fulton L."/>
            <person name="Graves T.A."/>
            <person name="Minx P."/>
            <person name="Reily A.D."/>
            <person name="Courtney L."/>
            <person name="Kruchowski S.S."/>
            <person name="Tomlinson C."/>
            <person name="Strong C."/>
            <person name="Delehaunty K."/>
            <person name="Fronick C."/>
            <person name="Courtney B."/>
            <person name="Rock S.M."/>
            <person name="Belter E."/>
            <person name="Du F."/>
            <person name="Kim K."/>
            <person name="Abbott R.M."/>
            <person name="Cotton M."/>
            <person name="Levy A."/>
            <person name="Marchetto P."/>
            <person name="Ochoa K."/>
            <person name="Jackson S.M."/>
            <person name="Gillam B."/>
            <person name="Chen W."/>
            <person name="Yan L."/>
            <person name="Higginbotham J."/>
            <person name="Cardenas M."/>
            <person name="Waligorski J."/>
            <person name="Applebaum E."/>
            <person name="Phelps L."/>
            <person name="Falcone J."/>
            <person name="Kanchi K."/>
            <person name="Thane T."/>
            <person name="Scimone A."/>
            <person name="Thane N."/>
            <person name="Henke J."/>
            <person name="Wang T."/>
            <person name="Ruppert J."/>
            <person name="Shah N."/>
            <person name="Rotter K."/>
            <person name="Hodges J."/>
            <person name="Ingenthron E."/>
            <person name="Cordes M."/>
            <person name="Kohlberg S."/>
            <person name="Sgro J."/>
            <person name="Delgado B."/>
            <person name="Mead K."/>
            <person name="Chinwalla A."/>
            <person name="Leonard S."/>
            <person name="Crouse K."/>
            <person name="Collura K."/>
            <person name="Kudrna D."/>
            <person name="Currie J."/>
            <person name="He R."/>
            <person name="Angelova A."/>
            <person name="Rajasekar S."/>
            <person name="Mueller T."/>
            <person name="Lomeli R."/>
            <person name="Scara G."/>
            <person name="Ko A."/>
            <person name="Delaney K."/>
            <person name="Wissotski M."/>
            <person name="Lopez G."/>
            <person name="Campos D."/>
            <person name="Braidotti M."/>
            <person name="Ashley E."/>
            <person name="Golser W."/>
            <person name="Kim H."/>
            <person name="Lee S."/>
            <person name="Lin J."/>
            <person name="Dujmic Z."/>
            <person name="Kim W."/>
            <person name="Talag J."/>
            <person name="Zuccolo A."/>
            <person name="Fan C."/>
            <person name="Sebastian A."/>
            <person name="Kramer M."/>
            <person name="Spiegel L."/>
            <person name="Nascimento L."/>
            <person name="Zutavern T."/>
            <person name="Miller B."/>
            <person name="Ambroise C."/>
            <person name="Muller S."/>
            <person name="Spooner W."/>
            <person name="Narechania A."/>
            <person name="Ren L."/>
            <person name="Wei S."/>
            <person name="Kumari S."/>
            <person name="Faga B."/>
            <person name="Levy M.J."/>
            <person name="McMahan L."/>
            <person name="Van Buren P."/>
            <person name="Vaughn M.W."/>
            <person name="Ying K."/>
            <person name="Yeh C.-T."/>
            <person name="Emrich S.J."/>
            <person name="Jia Y."/>
            <person name="Kalyanaraman A."/>
            <person name="Hsia A.-P."/>
            <person name="Barbazuk W.B."/>
            <person name="Baucom R.S."/>
            <person name="Brutnell T.P."/>
            <person name="Carpita N.C."/>
            <person name="Chaparro C."/>
            <person name="Chia J.-M."/>
            <person name="Deragon J.-M."/>
            <person name="Estill J.C."/>
            <person name="Fu Y."/>
            <person name="Jeddeloh J.A."/>
            <person name="Han Y."/>
            <person name="Lee H."/>
            <person name="Li P."/>
            <person name="Lisch D.R."/>
            <person name="Liu S."/>
            <person name="Liu Z."/>
            <person name="Nagel D.H."/>
            <person name="McCann M.C."/>
            <person name="SanMiguel P."/>
            <person name="Myers A.M."/>
            <person name="Nettleton D."/>
            <person name="Nguyen J."/>
            <person name="Penning B.W."/>
            <person name="Ponnala L."/>
            <person name="Schneider K.L."/>
            <person name="Schwartz D.C."/>
            <person name="Sharma A."/>
            <person name="Soderlund C."/>
            <person name="Springer N.M."/>
            <person name="Sun Q."/>
            <person name="Wang H."/>
            <person name="Waterman M."/>
            <person name="Westerman R."/>
            <person name="Wolfgruber T.K."/>
            <person name="Yang L."/>
            <person name="Yu Y."/>
            <person name="Zhang L."/>
            <person name="Zhou S."/>
            <person name="Zhu Q."/>
            <person name="Bennetzen J.L."/>
            <person name="Dawe R.K."/>
            <person name="Jiang J."/>
            <person name="Jiang N."/>
            <person name="Presting G.G."/>
            <person name="Wessler S.R."/>
            <person name="Aluru S."/>
            <person name="Martienssen R.A."/>
            <person name="Clifton S.W."/>
            <person name="McCombie W.R."/>
            <person name="Wing R.A."/>
            <person name="Wilson R.K."/>
        </authorList>
    </citation>
    <scope>NUCLEOTIDE SEQUENCE [LARGE SCALE GENOMIC DNA]</scope>
    <source>
        <strain evidence="30">cv. B73</strain>
    </source>
</reference>
<dbReference type="GO" id="GO:0009678">
    <property type="term" value="F:diphosphate hydrolysis-driven proton transmembrane transporter activity"/>
    <property type="evidence" value="ECO:0007669"/>
    <property type="project" value="UniProtKB-EC"/>
</dbReference>
<dbReference type="Pfam" id="PF16363">
    <property type="entry name" value="GDP_Man_Dehyd"/>
    <property type="match status" value="1"/>
</dbReference>
<evidence type="ECO:0000259" key="28">
    <source>
        <dbReference type="Pfam" id="PF16363"/>
    </source>
</evidence>
<evidence type="ECO:0000256" key="24">
    <source>
        <dbReference type="ARBA" id="ARBA00037859"/>
    </source>
</evidence>
<feature type="transmembrane region" description="Helical" evidence="27">
    <location>
        <begin position="144"/>
        <end position="167"/>
    </location>
</feature>
<dbReference type="Gramene" id="Zm00001eb431770_T001">
    <property type="protein sequence ID" value="Zm00001eb431770_P001"/>
    <property type="gene ID" value="Zm00001eb431770"/>
</dbReference>
<dbReference type="AlphaFoldDB" id="A0A804UMU6"/>
<comment type="similarity">
    <text evidence="5">Belongs to the NAD(P)-dependent epimerase/dehydratase family. UDP-glucuronic acid decarboxylase subfamily.</text>
</comment>
<keyword evidence="17" id="KW-0333">Golgi apparatus</keyword>
<dbReference type="InterPro" id="IPR036291">
    <property type="entry name" value="NAD(P)-bd_dom_sf"/>
</dbReference>
<keyword evidence="21" id="KW-0456">Lyase</keyword>
<feature type="region of interest" description="Disordered" evidence="26">
    <location>
        <begin position="1"/>
        <end position="24"/>
    </location>
</feature>
<dbReference type="FunFam" id="3.40.50.720:FF:000065">
    <property type="entry name" value="UDP-glucuronic acid decarboxylase 1"/>
    <property type="match status" value="1"/>
</dbReference>
<dbReference type="SUPFAM" id="SSF51735">
    <property type="entry name" value="NAD(P)-binding Rossmann-fold domains"/>
    <property type="match status" value="1"/>
</dbReference>
<evidence type="ECO:0000256" key="14">
    <source>
        <dbReference type="ARBA" id="ARBA00022968"/>
    </source>
</evidence>
<name>A0A804UMU6_MAIZE</name>
<keyword evidence="10 27" id="KW-0812">Transmembrane</keyword>
<dbReference type="EC" id="7.1.3.1" evidence="7"/>
<proteinExistence type="inferred from homology"/>
<dbReference type="Pfam" id="PF03030">
    <property type="entry name" value="H_PPase"/>
    <property type="match status" value="1"/>
</dbReference>
<dbReference type="GO" id="GO:0032580">
    <property type="term" value="C:Golgi cisterna membrane"/>
    <property type="evidence" value="ECO:0007669"/>
    <property type="project" value="UniProtKB-SubCell"/>
</dbReference>
<feature type="domain" description="NAD(P)-binding" evidence="28">
    <location>
        <begin position="293"/>
        <end position="423"/>
    </location>
</feature>
<comment type="subcellular location">
    <subcellularLocation>
        <location evidence="2">Endomembrane system</location>
        <topology evidence="2">Multi-pass membrane protein</topology>
    </subcellularLocation>
    <subcellularLocation>
        <location evidence="3">Golgi apparatus membrane</location>
        <topology evidence="3">Single-pass type II membrane protein</topology>
    </subcellularLocation>
    <subcellularLocation>
        <location evidence="24">Golgi apparatus</location>
        <location evidence="24">Golgi stack membrane</location>
    </subcellularLocation>
</comment>
<keyword evidence="12" id="KW-0460">Magnesium</keyword>
<feature type="transmembrane region" description="Helical" evidence="27">
    <location>
        <begin position="179"/>
        <end position="197"/>
    </location>
</feature>
<dbReference type="EnsemblPlants" id="Zm00001eb431770_T001">
    <property type="protein sequence ID" value="Zm00001eb431770_P001"/>
    <property type="gene ID" value="Zm00001eb431770"/>
</dbReference>
<keyword evidence="9" id="KW-0813">Transport</keyword>
<evidence type="ECO:0000256" key="19">
    <source>
        <dbReference type="ARBA" id="ARBA00023136"/>
    </source>
</evidence>
<dbReference type="InterPro" id="IPR016040">
    <property type="entry name" value="NAD(P)-bd_dom"/>
</dbReference>
<evidence type="ECO:0000256" key="16">
    <source>
        <dbReference type="ARBA" id="ARBA00023027"/>
    </source>
</evidence>
<dbReference type="InParanoid" id="A0A804UMU6"/>
<evidence type="ECO:0000256" key="4">
    <source>
        <dbReference type="ARBA" id="ARBA00005100"/>
    </source>
</evidence>
<dbReference type="GO" id="GO:0070403">
    <property type="term" value="F:NAD+ binding"/>
    <property type="evidence" value="ECO:0000318"/>
    <property type="project" value="GO_Central"/>
</dbReference>
<dbReference type="GO" id="GO:0005737">
    <property type="term" value="C:cytoplasm"/>
    <property type="evidence" value="ECO:0000318"/>
    <property type="project" value="GO_Central"/>
</dbReference>
<accession>A0A804UMU6</accession>
<keyword evidence="30" id="KW-1185">Reference proteome</keyword>
<dbReference type="Gene3D" id="3.40.50.720">
    <property type="entry name" value="NAD(P)-binding Rossmann-like Domain"/>
    <property type="match status" value="1"/>
</dbReference>
<evidence type="ECO:0000256" key="10">
    <source>
        <dbReference type="ARBA" id="ARBA00022692"/>
    </source>
</evidence>
<evidence type="ECO:0000256" key="18">
    <source>
        <dbReference type="ARBA" id="ARBA00023065"/>
    </source>
</evidence>
<evidence type="ECO:0000256" key="8">
    <source>
        <dbReference type="ARBA" id="ARBA00018816"/>
    </source>
</evidence>